<dbReference type="InterPro" id="IPR036527">
    <property type="entry name" value="SCP2_sterol-bd_dom_sf"/>
</dbReference>
<dbReference type="Gene3D" id="3.40.630.30">
    <property type="match status" value="2"/>
</dbReference>
<evidence type="ECO:0000313" key="2">
    <source>
        <dbReference type="EMBL" id="GEN46316.1"/>
    </source>
</evidence>
<dbReference type="EMBL" id="BJYA01000014">
    <property type="protein sequence ID" value="GEN46316.1"/>
    <property type="molecule type" value="Genomic_DNA"/>
</dbReference>
<dbReference type="Proteomes" id="UP000321440">
    <property type="component" value="Unassembled WGS sequence"/>
</dbReference>
<comment type="caution">
    <text evidence="2">The sequence shown here is derived from an EMBL/GenBank/DDBJ whole genome shotgun (WGS) entry which is preliminary data.</text>
</comment>
<dbReference type="PANTHER" id="PTHR37817">
    <property type="entry name" value="N-ACETYLTRANSFERASE EIS"/>
    <property type="match status" value="1"/>
</dbReference>
<dbReference type="OrthoDB" id="2379505at2"/>
<sequence length="418" mass="48359">MHEVRQIREEEYRDNVILHEQAYTSNPASSEEEIEKLVKQEKEFLSQAEGVVPYGVFKNNKLIGSMKLFDFEMNVFGQFLPTGGLSSVGVDLLHKKERVAKSLVDFYLDYFDQRGYALAALYAFRPDFYYQMGFGYGLKKDVYTVAPHAFPNFKHKENLEFITQEEGQTIVDCYNSFAAQKHGLMKKSFFQYKRAFEKFDIKVVGVKKKDKLTGYAIFSFRARQETNNFLSSNIIVHEFVYTDKDALQQLSTFFHSQKDQVHRISFPTQDETIHHFFTDARDGSDELINFVYHQTNRSGLGLMYRIINVKRFFEQLSKHNFNNANYTITFQVTDSMYSNNAGDVTVKFTNGKPTVIQGAKADSTVTIDISDLSSLVLGVIDFKKLHLYDKVAISNEEHVSTINEIFYTRHKPISMTNF</sequence>
<dbReference type="Pfam" id="PF13527">
    <property type="entry name" value="Acetyltransf_9"/>
    <property type="match status" value="1"/>
</dbReference>
<dbReference type="InterPro" id="IPR025559">
    <property type="entry name" value="Eis_dom"/>
</dbReference>
<dbReference type="Gene3D" id="3.30.1050.10">
    <property type="entry name" value="SCP2 sterol-binding domain"/>
    <property type="match status" value="1"/>
</dbReference>
<gene>
    <name evidence="2" type="ORF">AHA02nite_20920</name>
</gene>
<dbReference type="RefSeq" id="WP_146817033.1">
    <property type="nucleotide sequence ID" value="NZ_BJYA01000014.1"/>
</dbReference>
<dbReference type="InterPro" id="IPR041380">
    <property type="entry name" value="Acetyltransf_17"/>
</dbReference>
<evidence type="ECO:0000259" key="1">
    <source>
        <dbReference type="PROSITE" id="PS51186"/>
    </source>
</evidence>
<dbReference type="PANTHER" id="PTHR37817:SF1">
    <property type="entry name" value="N-ACETYLTRANSFERASE EIS"/>
    <property type="match status" value="1"/>
</dbReference>
<keyword evidence="3" id="KW-1185">Reference proteome</keyword>
<reference evidence="2 3" key="1">
    <citation type="submission" date="2019-07" db="EMBL/GenBank/DDBJ databases">
        <title>Whole genome shotgun sequence of Alkalibacillus haloalkaliphilus NBRC 103110.</title>
        <authorList>
            <person name="Hosoyama A."/>
            <person name="Uohara A."/>
            <person name="Ohji S."/>
            <person name="Ichikawa N."/>
        </authorList>
    </citation>
    <scope>NUCLEOTIDE SEQUENCE [LARGE SCALE GENOMIC DNA]</scope>
    <source>
        <strain evidence="2 3">NBRC 103110</strain>
    </source>
</reference>
<dbReference type="SUPFAM" id="SSF55729">
    <property type="entry name" value="Acyl-CoA N-acyltransferases (Nat)"/>
    <property type="match status" value="1"/>
</dbReference>
<dbReference type="Pfam" id="PF17668">
    <property type="entry name" value="Acetyltransf_17"/>
    <property type="match status" value="1"/>
</dbReference>
<accession>A0A511W5D7</accession>
<dbReference type="AlphaFoldDB" id="A0A511W5D7"/>
<dbReference type="Pfam" id="PF13530">
    <property type="entry name" value="SCP2_2"/>
    <property type="match status" value="1"/>
</dbReference>
<dbReference type="InterPro" id="IPR016181">
    <property type="entry name" value="Acyl_CoA_acyltransferase"/>
</dbReference>
<dbReference type="SUPFAM" id="SSF55718">
    <property type="entry name" value="SCP-like"/>
    <property type="match status" value="1"/>
</dbReference>
<dbReference type="GO" id="GO:0034069">
    <property type="term" value="F:aminoglycoside N-acetyltransferase activity"/>
    <property type="evidence" value="ECO:0007669"/>
    <property type="project" value="TreeGrafter"/>
</dbReference>
<evidence type="ECO:0000313" key="3">
    <source>
        <dbReference type="Proteomes" id="UP000321440"/>
    </source>
</evidence>
<dbReference type="GO" id="GO:0030649">
    <property type="term" value="P:aminoglycoside antibiotic catabolic process"/>
    <property type="evidence" value="ECO:0007669"/>
    <property type="project" value="TreeGrafter"/>
</dbReference>
<protein>
    <recommendedName>
        <fullName evidence="1">N-acetyltransferase domain-containing protein</fullName>
    </recommendedName>
</protein>
<dbReference type="InterPro" id="IPR000182">
    <property type="entry name" value="GNAT_dom"/>
</dbReference>
<dbReference type="InterPro" id="IPR051554">
    <property type="entry name" value="Acetyltransferase_Eis"/>
</dbReference>
<feature type="domain" description="N-acetyltransferase" evidence="1">
    <location>
        <begin position="2"/>
        <end position="157"/>
    </location>
</feature>
<proteinExistence type="predicted"/>
<organism evidence="2 3">
    <name type="scientific">Alkalibacillus haloalkaliphilus</name>
    <dbReference type="NCBI Taxonomy" id="94136"/>
    <lineage>
        <taxon>Bacteria</taxon>
        <taxon>Bacillati</taxon>
        <taxon>Bacillota</taxon>
        <taxon>Bacilli</taxon>
        <taxon>Bacillales</taxon>
        <taxon>Bacillaceae</taxon>
        <taxon>Alkalibacillus</taxon>
    </lineage>
</organism>
<dbReference type="PROSITE" id="PS51186">
    <property type="entry name" value="GNAT"/>
    <property type="match status" value="1"/>
</dbReference>
<name>A0A511W5D7_9BACI</name>